<organism evidence="5 6">
    <name type="scientific">Stylonychia lemnae</name>
    <name type="common">Ciliate</name>
    <dbReference type="NCBI Taxonomy" id="5949"/>
    <lineage>
        <taxon>Eukaryota</taxon>
        <taxon>Sar</taxon>
        <taxon>Alveolata</taxon>
        <taxon>Ciliophora</taxon>
        <taxon>Intramacronucleata</taxon>
        <taxon>Spirotrichea</taxon>
        <taxon>Stichotrichia</taxon>
        <taxon>Sporadotrichida</taxon>
        <taxon>Oxytrichidae</taxon>
        <taxon>Stylonychinae</taxon>
        <taxon>Stylonychia</taxon>
    </lineage>
</organism>
<dbReference type="InterPro" id="IPR039663">
    <property type="entry name" value="AIP/AIPL1/TTC9"/>
</dbReference>
<feature type="compositionally biased region" description="Polar residues" evidence="3">
    <location>
        <begin position="354"/>
        <end position="386"/>
    </location>
</feature>
<proteinExistence type="predicted"/>
<feature type="region of interest" description="Disordered" evidence="3">
    <location>
        <begin position="1"/>
        <end position="62"/>
    </location>
</feature>
<feature type="region of interest" description="Disordered" evidence="3">
    <location>
        <begin position="203"/>
        <end position="269"/>
    </location>
</feature>
<dbReference type="PANTHER" id="PTHR11242">
    <property type="entry name" value="ARYL HYDROCARBON RECEPTOR INTERACTING PROTEIN RELATED"/>
    <property type="match status" value="1"/>
</dbReference>
<keyword evidence="6" id="KW-1185">Reference proteome</keyword>
<evidence type="ECO:0000313" key="6">
    <source>
        <dbReference type="Proteomes" id="UP000039865"/>
    </source>
</evidence>
<keyword evidence="4" id="KW-1133">Transmembrane helix</keyword>
<evidence type="ECO:0000256" key="4">
    <source>
        <dbReference type="SAM" id="Phobius"/>
    </source>
</evidence>
<feature type="compositionally biased region" description="Basic and acidic residues" evidence="3">
    <location>
        <begin position="236"/>
        <end position="247"/>
    </location>
</feature>
<keyword evidence="4" id="KW-0472">Membrane</keyword>
<sequence length="557" mass="64753">MGSMKDEDIERMKNMSQQQFGQNRGGAAPQQQPNPGFGSESSQWVPNSNSQQQKPASTIKNKDIEEANRLKERANNLFKEQQFEKACEKYYESINSIRFNETIKNNPEARQIEIACRLNVALCKDKLGEHNVVIDQCQQVLEYEPKNWKACFRLSNAMYLQNKGKQNIKAIHDYAKIALDGNPSDQKIKDFYTQVKSRYQEYQDSLKEDEEKKRFEELQQKKQQEEQQENQNKQQSKQERVVEEEKVLTPNQNQQQQQKFVAPNPLQNLPEEEKERILKQGTEQLKNMDDSQLNTMVNMMKNNKDYVKQMYKAQGMDLSDAQIEQMSSMMNPEMIKMARDMMSSNPDLINQMKSMQGNRQQPPPMNNQASQQIETNQNKKQPQNSEEPIIEEEVKSQPAQQQQPQFNPFEMMNQMNQPGGNNGMMDMMSNMMNNPMVQQMMQNPDMMRQAQQMMSGGNMDPSKMQDMMQNPSMKNLMSNPDMISNALNMMKDPRNKGMLDMMKQQNPNLNVDMMMKAIDVLAKVASTYKRVKSAWANIYVRLTVFALLVAIIAYFWG</sequence>
<evidence type="ECO:0000256" key="3">
    <source>
        <dbReference type="SAM" id="MobiDB-lite"/>
    </source>
</evidence>
<evidence type="ECO:0000256" key="2">
    <source>
        <dbReference type="ARBA" id="ARBA00022803"/>
    </source>
</evidence>
<feature type="transmembrane region" description="Helical" evidence="4">
    <location>
        <begin position="538"/>
        <end position="556"/>
    </location>
</feature>
<accession>A0A078B324</accession>
<dbReference type="Proteomes" id="UP000039865">
    <property type="component" value="Unassembled WGS sequence"/>
</dbReference>
<keyword evidence="1" id="KW-0677">Repeat</keyword>
<feature type="region of interest" description="Disordered" evidence="3">
    <location>
        <begin position="354"/>
        <end position="402"/>
    </location>
</feature>
<keyword evidence="4" id="KW-0812">Transmembrane</keyword>
<dbReference type="SUPFAM" id="SSF48452">
    <property type="entry name" value="TPR-like"/>
    <property type="match status" value="1"/>
</dbReference>
<evidence type="ECO:0000313" key="5">
    <source>
        <dbReference type="EMBL" id="CDW87647.1"/>
    </source>
</evidence>
<dbReference type="OrthoDB" id="290877at2759"/>
<dbReference type="PANTHER" id="PTHR11242:SF0">
    <property type="entry name" value="TPR_REGION DOMAIN-CONTAINING PROTEIN"/>
    <property type="match status" value="1"/>
</dbReference>
<dbReference type="AlphaFoldDB" id="A0A078B324"/>
<feature type="compositionally biased region" description="Basic and acidic residues" evidence="3">
    <location>
        <begin position="203"/>
        <end position="225"/>
    </location>
</feature>
<dbReference type="InterPro" id="IPR011990">
    <property type="entry name" value="TPR-like_helical_dom_sf"/>
</dbReference>
<dbReference type="OMA" id="RWADKIQ"/>
<gene>
    <name evidence="5" type="primary">Contig8842.g9446</name>
    <name evidence="5" type="ORF">STYLEM_16757</name>
</gene>
<dbReference type="Gene3D" id="1.25.40.10">
    <property type="entry name" value="Tetratricopeptide repeat domain"/>
    <property type="match status" value="1"/>
</dbReference>
<feature type="compositionally biased region" description="Polar residues" evidence="3">
    <location>
        <begin position="29"/>
        <end position="59"/>
    </location>
</feature>
<dbReference type="InParanoid" id="A0A078B324"/>
<dbReference type="EMBL" id="CCKQ01015810">
    <property type="protein sequence ID" value="CDW87647.1"/>
    <property type="molecule type" value="Genomic_DNA"/>
</dbReference>
<protein>
    <submittedName>
        <fullName evidence="5">Tpr domain containing protein</fullName>
    </submittedName>
</protein>
<keyword evidence="2" id="KW-0802">TPR repeat</keyword>
<feature type="compositionally biased region" description="Basic and acidic residues" evidence="3">
    <location>
        <begin position="1"/>
        <end position="13"/>
    </location>
</feature>
<name>A0A078B324_STYLE</name>
<reference evidence="5 6" key="1">
    <citation type="submission" date="2014-06" db="EMBL/GenBank/DDBJ databases">
        <authorList>
            <person name="Swart Estienne"/>
        </authorList>
    </citation>
    <scope>NUCLEOTIDE SEQUENCE [LARGE SCALE GENOMIC DNA]</scope>
    <source>
        <strain evidence="5 6">130c</strain>
    </source>
</reference>
<evidence type="ECO:0000256" key="1">
    <source>
        <dbReference type="ARBA" id="ARBA00022737"/>
    </source>
</evidence>